<protein>
    <recommendedName>
        <fullName evidence="4">Bifunctional inhibitor/plant lipid transfer protein/seed storage helical domain-containing protein</fullName>
    </recommendedName>
</protein>
<reference evidence="2" key="1">
    <citation type="submission" date="2019-03" db="EMBL/GenBank/DDBJ databases">
        <title>WGS assembly of Setaria viridis.</title>
        <authorList>
            <person name="Huang P."/>
            <person name="Jenkins J."/>
            <person name="Grimwood J."/>
            <person name="Barry K."/>
            <person name="Healey A."/>
            <person name="Mamidi S."/>
            <person name="Sreedasyam A."/>
            <person name="Shu S."/>
            <person name="Feldman M."/>
            <person name="Wu J."/>
            <person name="Yu Y."/>
            <person name="Chen C."/>
            <person name="Johnson J."/>
            <person name="Rokhsar D."/>
            <person name="Baxter I."/>
            <person name="Schmutz J."/>
            <person name="Brutnell T."/>
            <person name="Kellogg E."/>
        </authorList>
    </citation>
    <scope>NUCLEOTIDE SEQUENCE [LARGE SCALE GENOMIC DNA]</scope>
</reference>
<dbReference type="Proteomes" id="UP000298652">
    <property type="component" value="Chromosome 5"/>
</dbReference>
<dbReference type="EMBL" id="CM016556">
    <property type="protein sequence ID" value="TKW18445.1"/>
    <property type="molecule type" value="Genomic_DNA"/>
</dbReference>
<proteinExistence type="predicted"/>
<feature type="chain" id="PRO_5020726669" description="Bifunctional inhibitor/plant lipid transfer protein/seed storage helical domain-containing protein" evidence="1">
    <location>
        <begin position="25"/>
        <end position="92"/>
    </location>
</feature>
<keyword evidence="1" id="KW-0732">Signal</keyword>
<name>A0A4U6USR9_SETVI</name>
<evidence type="ECO:0000313" key="3">
    <source>
        <dbReference type="Proteomes" id="UP000298652"/>
    </source>
</evidence>
<gene>
    <name evidence="2" type="ORF">SEVIR_5G431100v2</name>
</gene>
<keyword evidence="3" id="KW-1185">Reference proteome</keyword>
<dbReference type="Gramene" id="TKW18445">
    <property type="protein sequence ID" value="TKW18445"/>
    <property type="gene ID" value="SEVIR_5G431100v2"/>
</dbReference>
<organism evidence="2 3">
    <name type="scientific">Setaria viridis</name>
    <name type="common">Green bristlegrass</name>
    <name type="synonym">Setaria italica subsp. viridis</name>
    <dbReference type="NCBI Taxonomy" id="4556"/>
    <lineage>
        <taxon>Eukaryota</taxon>
        <taxon>Viridiplantae</taxon>
        <taxon>Streptophyta</taxon>
        <taxon>Embryophyta</taxon>
        <taxon>Tracheophyta</taxon>
        <taxon>Spermatophyta</taxon>
        <taxon>Magnoliopsida</taxon>
        <taxon>Liliopsida</taxon>
        <taxon>Poales</taxon>
        <taxon>Poaceae</taxon>
        <taxon>PACMAD clade</taxon>
        <taxon>Panicoideae</taxon>
        <taxon>Panicodae</taxon>
        <taxon>Paniceae</taxon>
        <taxon>Cenchrinae</taxon>
        <taxon>Setaria</taxon>
    </lineage>
</organism>
<feature type="signal peptide" evidence="1">
    <location>
        <begin position="1"/>
        <end position="24"/>
    </location>
</feature>
<dbReference type="AlphaFoldDB" id="A0A4U6USR9"/>
<evidence type="ECO:0000313" key="2">
    <source>
        <dbReference type="EMBL" id="TKW18445.1"/>
    </source>
</evidence>
<accession>A0A4U6USR9</accession>
<evidence type="ECO:0008006" key="4">
    <source>
        <dbReference type="Google" id="ProtNLM"/>
    </source>
</evidence>
<sequence>MAAGRKQQLVVAVVAMLLVAGAAAQDCGVGESTRDACLSYCSDDRNKNACCRPMRNANMGCLCNYWRKYNSVPFFAKCAAKIRSSCAIRMAC</sequence>
<evidence type="ECO:0000256" key="1">
    <source>
        <dbReference type="SAM" id="SignalP"/>
    </source>
</evidence>